<comment type="caution">
    <text evidence="1">The sequence shown here is derived from an EMBL/GenBank/DDBJ whole genome shotgun (WGS) entry which is preliminary data.</text>
</comment>
<sequence length="186" mass="19699">MEAVRGCVKSNSLNQSVRNFDPEGSFASIGVDVVPGVAEIALGDVDPSAMANFGSKPRVTRAAIIDAILLKVSAMADVNPTNMSKARRTFQSSDIAAKTVKNVSTHDSLISAVQSLLRNTAIQIQLLFLTLGSNAAVQSAIADTRSCVTAPIDELLYNTPHMLGIKIGEADVRFPDARCQQSVLAQ</sequence>
<reference evidence="1 2" key="1">
    <citation type="submission" date="2019-03" db="EMBL/GenBank/DDBJ databases">
        <title>Genomic Encyclopedia of Type Strains, Phase IV (KMG-V): Genome sequencing to study the core and pangenomes of soil and plant-associated prokaryotes.</title>
        <authorList>
            <person name="Whitman W."/>
        </authorList>
    </citation>
    <scope>NUCLEOTIDE SEQUENCE [LARGE SCALE GENOMIC DNA]</scope>
    <source>
        <strain evidence="1 2">Hc14</strain>
    </source>
</reference>
<gene>
    <name evidence="1" type="ORF">EV132_11611</name>
</gene>
<dbReference type="EMBL" id="SMBH01000016">
    <property type="protein sequence ID" value="TCU11840.1"/>
    <property type="molecule type" value="Genomic_DNA"/>
</dbReference>
<evidence type="ECO:0000313" key="1">
    <source>
        <dbReference type="EMBL" id="TCU11840.1"/>
    </source>
</evidence>
<dbReference type="AlphaFoldDB" id="A0A4R3PVG2"/>
<name>A0A4R3PVG2_RHISU</name>
<protein>
    <submittedName>
        <fullName evidence="1">Uncharacterized protein</fullName>
    </submittedName>
</protein>
<accession>A0A4R3PVG2</accession>
<proteinExistence type="predicted"/>
<dbReference type="Proteomes" id="UP000294576">
    <property type="component" value="Unassembled WGS sequence"/>
</dbReference>
<evidence type="ECO:0000313" key="2">
    <source>
        <dbReference type="Proteomes" id="UP000294576"/>
    </source>
</evidence>
<organism evidence="1 2">
    <name type="scientific">Rhizobium sullae</name>
    <name type="common">Rhizobium hedysari</name>
    <dbReference type="NCBI Taxonomy" id="50338"/>
    <lineage>
        <taxon>Bacteria</taxon>
        <taxon>Pseudomonadati</taxon>
        <taxon>Pseudomonadota</taxon>
        <taxon>Alphaproteobacteria</taxon>
        <taxon>Hyphomicrobiales</taxon>
        <taxon>Rhizobiaceae</taxon>
        <taxon>Rhizobium/Agrobacterium group</taxon>
        <taxon>Rhizobium</taxon>
    </lineage>
</organism>